<dbReference type="Pfam" id="PF13692">
    <property type="entry name" value="Glyco_trans_1_4"/>
    <property type="match status" value="1"/>
</dbReference>
<dbReference type="Proteomes" id="UP000679779">
    <property type="component" value="Unassembled WGS sequence"/>
</dbReference>
<dbReference type="AlphaFoldDB" id="A0A919XPA5"/>
<organism evidence="2 3">
    <name type="scientific">Paenibacillus albilobatus</name>
    <dbReference type="NCBI Taxonomy" id="2716884"/>
    <lineage>
        <taxon>Bacteria</taxon>
        <taxon>Bacillati</taxon>
        <taxon>Bacillota</taxon>
        <taxon>Bacilli</taxon>
        <taxon>Bacillales</taxon>
        <taxon>Paenibacillaceae</taxon>
        <taxon>Paenibacillus</taxon>
    </lineage>
</organism>
<keyword evidence="3" id="KW-1185">Reference proteome</keyword>
<evidence type="ECO:0000313" key="2">
    <source>
        <dbReference type="EMBL" id="GIO33783.1"/>
    </source>
</evidence>
<proteinExistence type="predicted"/>
<gene>
    <name evidence="2" type="primary">csp2G</name>
    <name evidence="2" type="ORF">J2TS6_49240</name>
</gene>
<keyword evidence="2" id="KW-0808">Transferase</keyword>
<accession>A0A919XPA5</accession>
<feature type="region of interest" description="Disordered" evidence="1">
    <location>
        <begin position="426"/>
        <end position="488"/>
    </location>
</feature>
<feature type="compositionally biased region" description="Basic residues" evidence="1">
    <location>
        <begin position="439"/>
        <end position="488"/>
    </location>
</feature>
<sequence>MRIVPCAFSQWSSFSMNTYKPKIMLFSHVCNTGSITGAEKLLLLFCLQITPYFECILVAPQEGKLTASARKQGMKVRIQSYPLLFGMYQPGEQLEQEAEALRHHADFGAVVRCIAETAPDIVLANTIVNVMPAIAAKLLGIPVLWKITETMQTTAHTSAAIAVVEKYSDCLIAISEVSARVFRGAVSRPITLLPPSSDDELLQPSQKLIRNGYRKILRLKDSHVCIGYISSFIHPEKGLLEFIRMAAILAASFPNCRFVMIGKPSDQSYYDRCVDEVNASGHRNSFRFIPFVESVQSAYSAMDILVVPSMVQEGFGMTALEGMLCGKPVVAFDSGGLGELMNNTGNASFTVPTGDYAALAAKVSELLNHPELLQYTGSMNASAARNAYGLEAYRQRIHVFVQGLQHGCPDWMSGAISQRVAASGVPQIDPAIHPENSKPARKKRPVRRRKQQRRRAGRPAATVRRRRLIRKAGAGKRSKRRSQSIKRK</sequence>
<dbReference type="CDD" id="cd03801">
    <property type="entry name" value="GT4_PimA-like"/>
    <property type="match status" value="1"/>
</dbReference>
<name>A0A919XPA5_9BACL</name>
<evidence type="ECO:0000256" key="1">
    <source>
        <dbReference type="SAM" id="MobiDB-lite"/>
    </source>
</evidence>
<dbReference type="GO" id="GO:0016740">
    <property type="term" value="F:transferase activity"/>
    <property type="evidence" value="ECO:0007669"/>
    <property type="project" value="UniProtKB-KW"/>
</dbReference>
<dbReference type="PANTHER" id="PTHR12526">
    <property type="entry name" value="GLYCOSYLTRANSFERASE"/>
    <property type="match status" value="1"/>
</dbReference>
<dbReference type="SUPFAM" id="SSF53756">
    <property type="entry name" value="UDP-Glycosyltransferase/glycogen phosphorylase"/>
    <property type="match status" value="1"/>
</dbReference>
<dbReference type="EMBL" id="BORQ01000007">
    <property type="protein sequence ID" value="GIO33783.1"/>
    <property type="molecule type" value="Genomic_DNA"/>
</dbReference>
<dbReference type="Gene3D" id="3.40.50.2000">
    <property type="entry name" value="Glycogen Phosphorylase B"/>
    <property type="match status" value="2"/>
</dbReference>
<evidence type="ECO:0000313" key="3">
    <source>
        <dbReference type="Proteomes" id="UP000679779"/>
    </source>
</evidence>
<protein>
    <submittedName>
        <fullName evidence="2">Glycosyl transferase</fullName>
    </submittedName>
</protein>
<comment type="caution">
    <text evidence="2">The sequence shown here is derived from an EMBL/GenBank/DDBJ whole genome shotgun (WGS) entry which is preliminary data.</text>
</comment>
<reference evidence="2" key="1">
    <citation type="submission" date="2021-03" db="EMBL/GenBank/DDBJ databases">
        <title>Antimicrobial resistance genes in bacteria isolated from Japanese honey, and their potential for conferring macrolide and lincosamide resistance in the American foulbrood pathogen Paenibacillus larvae.</title>
        <authorList>
            <person name="Okamoto M."/>
            <person name="Kumagai M."/>
            <person name="Kanamori H."/>
            <person name="Takamatsu D."/>
        </authorList>
    </citation>
    <scope>NUCLEOTIDE SEQUENCE</scope>
    <source>
        <strain evidence="2">J2TS6</strain>
    </source>
</reference>